<evidence type="ECO:0000313" key="3">
    <source>
        <dbReference type="Proteomes" id="UP001066276"/>
    </source>
</evidence>
<feature type="compositionally biased region" description="Basic and acidic residues" evidence="1">
    <location>
        <begin position="52"/>
        <end position="67"/>
    </location>
</feature>
<reference evidence="2" key="1">
    <citation type="journal article" date="2022" name="bioRxiv">
        <title>Sequencing and chromosome-scale assembly of the giantPleurodeles waltlgenome.</title>
        <authorList>
            <person name="Brown T."/>
            <person name="Elewa A."/>
            <person name="Iarovenko S."/>
            <person name="Subramanian E."/>
            <person name="Araus A.J."/>
            <person name="Petzold A."/>
            <person name="Susuki M."/>
            <person name="Suzuki K.-i.T."/>
            <person name="Hayashi T."/>
            <person name="Toyoda A."/>
            <person name="Oliveira C."/>
            <person name="Osipova E."/>
            <person name="Leigh N.D."/>
            <person name="Simon A."/>
            <person name="Yun M.H."/>
        </authorList>
    </citation>
    <scope>NUCLEOTIDE SEQUENCE</scope>
    <source>
        <strain evidence="2">20211129_DDA</strain>
        <tissue evidence="2">Liver</tissue>
    </source>
</reference>
<feature type="region of interest" description="Disordered" evidence="1">
    <location>
        <begin position="33"/>
        <end position="77"/>
    </location>
</feature>
<dbReference type="AlphaFoldDB" id="A0AAV7V9H0"/>
<organism evidence="2 3">
    <name type="scientific">Pleurodeles waltl</name>
    <name type="common">Iberian ribbed newt</name>
    <dbReference type="NCBI Taxonomy" id="8319"/>
    <lineage>
        <taxon>Eukaryota</taxon>
        <taxon>Metazoa</taxon>
        <taxon>Chordata</taxon>
        <taxon>Craniata</taxon>
        <taxon>Vertebrata</taxon>
        <taxon>Euteleostomi</taxon>
        <taxon>Amphibia</taxon>
        <taxon>Batrachia</taxon>
        <taxon>Caudata</taxon>
        <taxon>Salamandroidea</taxon>
        <taxon>Salamandridae</taxon>
        <taxon>Pleurodelinae</taxon>
        <taxon>Pleurodeles</taxon>
    </lineage>
</organism>
<name>A0AAV7V9H0_PLEWA</name>
<gene>
    <name evidence="2" type="ORF">NDU88_002043</name>
</gene>
<dbReference type="Proteomes" id="UP001066276">
    <property type="component" value="Chromosome 2_1"/>
</dbReference>
<accession>A0AAV7V9H0</accession>
<keyword evidence="3" id="KW-1185">Reference proteome</keyword>
<evidence type="ECO:0000313" key="2">
    <source>
        <dbReference type="EMBL" id="KAJ1198199.1"/>
    </source>
</evidence>
<proteinExistence type="predicted"/>
<comment type="caution">
    <text evidence="2">The sequence shown here is derived from an EMBL/GenBank/DDBJ whole genome shotgun (WGS) entry which is preliminary data.</text>
</comment>
<protein>
    <submittedName>
        <fullName evidence="2">Uncharacterized protein</fullName>
    </submittedName>
</protein>
<dbReference type="EMBL" id="JANPWB010000003">
    <property type="protein sequence ID" value="KAJ1198199.1"/>
    <property type="molecule type" value="Genomic_DNA"/>
</dbReference>
<evidence type="ECO:0000256" key="1">
    <source>
        <dbReference type="SAM" id="MobiDB-lite"/>
    </source>
</evidence>
<sequence length="77" mass="8549">MEALSRHPTPPMTAYNSKAILLSNAVNNRHSRHLTPPILRINPHKPMQSPLHENDPIAKDAVNEETCRPLPVSSTPP</sequence>